<organism evidence="2 3">
    <name type="scientific">Friedmanniomyces simplex</name>
    <dbReference type="NCBI Taxonomy" id="329884"/>
    <lineage>
        <taxon>Eukaryota</taxon>
        <taxon>Fungi</taxon>
        <taxon>Dikarya</taxon>
        <taxon>Ascomycota</taxon>
        <taxon>Pezizomycotina</taxon>
        <taxon>Dothideomycetes</taxon>
        <taxon>Dothideomycetidae</taxon>
        <taxon>Mycosphaerellales</taxon>
        <taxon>Teratosphaeriaceae</taxon>
        <taxon>Friedmanniomyces</taxon>
    </lineage>
</organism>
<dbReference type="InterPro" id="IPR027417">
    <property type="entry name" value="P-loop_NTPase"/>
</dbReference>
<accession>A0A4V6WL94</accession>
<protein>
    <submittedName>
        <fullName evidence="2">Uncharacterized protein</fullName>
    </submittedName>
</protein>
<name>A0A4V6WL94_9PEZI</name>
<feature type="compositionally biased region" description="Basic and acidic residues" evidence="1">
    <location>
        <begin position="34"/>
        <end position="45"/>
    </location>
</feature>
<feature type="compositionally biased region" description="Basic and acidic residues" evidence="1">
    <location>
        <begin position="209"/>
        <end position="218"/>
    </location>
</feature>
<proteinExistence type="predicted"/>
<reference evidence="2 3" key="1">
    <citation type="submission" date="2017-03" db="EMBL/GenBank/DDBJ databases">
        <title>Genomes of endolithic fungi from Antarctica.</title>
        <authorList>
            <person name="Coleine C."/>
            <person name="Masonjones S."/>
            <person name="Stajich J.E."/>
        </authorList>
    </citation>
    <scope>NUCLEOTIDE SEQUENCE [LARGE SCALE GENOMIC DNA]</scope>
    <source>
        <strain evidence="2 3">CCFEE 5184</strain>
    </source>
</reference>
<dbReference type="AlphaFoldDB" id="A0A4V6WL94"/>
<evidence type="ECO:0000313" key="3">
    <source>
        <dbReference type="Proteomes" id="UP000309340"/>
    </source>
</evidence>
<gene>
    <name evidence="2" type="ORF">B0A55_04232</name>
</gene>
<sequence length="334" mass="36644">MATDPDDKEDSASISSEGPAEISRIAGPHKPNKKGRDGVPHEKTNPHVVRRLKETLNPTRDPEEIQKLHEQDASTKWFGVARDLTGRPNFEDYGRYASLMSSISPIEGLGNRYPQLVSFIGVTNAGKSSLIKMLVNHDVDGVDLGNRALFPSPVVGSVVNDTLPTSGDVHLYADPATHAEQLPMLFADCEGFEGGERTPLGARSRRRARSDPTREDFAKPGNVHSRPIEWANTEATRQREFAVTALYPRLLYTFSDCVVFVLRNAKTFQSAVLTKLLDWGVAALEKSINQPALPHCVVALNGTDPGVDEREWDINFATQSLLSSVKGALDYVEG</sequence>
<dbReference type="EMBL" id="NAJQ01000089">
    <property type="protein sequence ID" value="TKA79469.1"/>
    <property type="molecule type" value="Genomic_DNA"/>
</dbReference>
<feature type="non-terminal residue" evidence="2">
    <location>
        <position position="334"/>
    </location>
</feature>
<dbReference type="Proteomes" id="UP000309340">
    <property type="component" value="Unassembled WGS sequence"/>
</dbReference>
<feature type="region of interest" description="Disordered" evidence="1">
    <location>
        <begin position="196"/>
        <end position="222"/>
    </location>
</feature>
<dbReference type="OrthoDB" id="3938696at2759"/>
<dbReference type="STRING" id="329884.A0A4V6WL94"/>
<comment type="caution">
    <text evidence="2">The sequence shown here is derived from an EMBL/GenBank/DDBJ whole genome shotgun (WGS) entry which is preliminary data.</text>
</comment>
<evidence type="ECO:0000313" key="2">
    <source>
        <dbReference type="EMBL" id="TKA79469.1"/>
    </source>
</evidence>
<evidence type="ECO:0000256" key="1">
    <source>
        <dbReference type="SAM" id="MobiDB-lite"/>
    </source>
</evidence>
<dbReference type="SUPFAM" id="SSF52540">
    <property type="entry name" value="P-loop containing nucleoside triphosphate hydrolases"/>
    <property type="match status" value="1"/>
</dbReference>
<keyword evidence="3" id="KW-1185">Reference proteome</keyword>
<feature type="region of interest" description="Disordered" evidence="1">
    <location>
        <begin position="1"/>
        <end position="49"/>
    </location>
</feature>